<dbReference type="EMBL" id="CAEZTC010000017">
    <property type="protein sequence ID" value="CAB4551982.1"/>
    <property type="molecule type" value="Genomic_DNA"/>
</dbReference>
<evidence type="ECO:0000256" key="1">
    <source>
        <dbReference type="ARBA" id="ARBA00001946"/>
    </source>
</evidence>
<keyword evidence="4" id="KW-0808">Transferase</keyword>
<gene>
    <name evidence="10" type="ORF">UFOPK1572_00236</name>
    <name evidence="11" type="ORF">UFOPK2169_00182</name>
</gene>
<keyword evidence="7" id="KW-0460">Magnesium</keyword>
<sequence>MEVYDFARLATVKGIVLAGGTGSRLWPVTKGVSKQLLPIYDKPLVYYPLATLMSAGIRDILVITTPADAPAFAELLGDGSQWGISITFAQQHSPDGLAQAFLIGEQFINGDPCALVLGDNVFHGAGMGTLLRTLTQPVGATIFAYKVKDPNAYGVVEFAADGTVLSIEEKPTTPKSQFAVPGLYFYDSQVVEIAKNVKPSARGELEITAVNNEYLQRNQLSVSVLPEGTAWLDSGTFESLHDASSYVRVVEERQGVKVACLEEIAWRNSWISDAQLRHHAEQLAKSPYGEYLAKLLL</sequence>
<evidence type="ECO:0000256" key="5">
    <source>
        <dbReference type="ARBA" id="ARBA00022695"/>
    </source>
</evidence>
<name>A0A6J6JXM6_9ZZZZ</name>
<organism evidence="11">
    <name type="scientific">freshwater metagenome</name>
    <dbReference type="NCBI Taxonomy" id="449393"/>
    <lineage>
        <taxon>unclassified sequences</taxon>
        <taxon>metagenomes</taxon>
        <taxon>ecological metagenomes</taxon>
    </lineage>
</organism>
<proteinExistence type="inferred from homology"/>
<dbReference type="EC" id="2.7.7.24" evidence="3"/>
<dbReference type="NCBIfam" id="TIGR01207">
    <property type="entry name" value="rmlA"/>
    <property type="match status" value="1"/>
</dbReference>
<feature type="domain" description="Nucleotidyl transferase" evidence="9">
    <location>
        <begin position="13"/>
        <end position="246"/>
    </location>
</feature>
<dbReference type="Gene3D" id="3.90.550.10">
    <property type="entry name" value="Spore Coat Polysaccharide Biosynthesis Protein SpsA, Chain A"/>
    <property type="match status" value="1"/>
</dbReference>
<protein>
    <recommendedName>
        <fullName evidence="3">glucose-1-phosphate thymidylyltransferase</fullName>
        <ecNumber evidence="3">2.7.7.24</ecNumber>
    </recommendedName>
</protein>
<evidence type="ECO:0000256" key="6">
    <source>
        <dbReference type="ARBA" id="ARBA00022723"/>
    </source>
</evidence>
<accession>A0A6J6JXM6</accession>
<reference evidence="11" key="1">
    <citation type="submission" date="2020-05" db="EMBL/GenBank/DDBJ databases">
        <authorList>
            <person name="Chiriac C."/>
            <person name="Salcher M."/>
            <person name="Ghai R."/>
            <person name="Kavagutti S V."/>
        </authorList>
    </citation>
    <scope>NUCLEOTIDE SEQUENCE</scope>
</reference>
<dbReference type="FunFam" id="3.90.550.10:FF:000023">
    <property type="entry name" value="Glucose-1-phosphate thymidylyltransferase"/>
    <property type="match status" value="1"/>
</dbReference>
<comment type="catalytic activity">
    <reaction evidence="8">
        <text>dTTP + alpha-D-glucose 1-phosphate + H(+) = dTDP-alpha-D-glucose + diphosphate</text>
        <dbReference type="Rhea" id="RHEA:15225"/>
        <dbReference type="ChEBI" id="CHEBI:15378"/>
        <dbReference type="ChEBI" id="CHEBI:33019"/>
        <dbReference type="ChEBI" id="CHEBI:37568"/>
        <dbReference type="ChEBI" id="CHEBI:57477"/>
        <dbReference type="ChEBI" id="CHEBI:58601"/>
        <dbReference type="EC" id="2.7.7.24"/>
    </reaction>
</comment>
<comment type="similarity">
    <text evidence="2">Belongs to the glucose-1-phosphate thymidylyltransferase family.</text>
</comment>
<evidence type="ECO:0000256" key="2">
    <source>
        <dbReference type="ARBA" id="ARBA00010480"/>
    </source>
</evidence>
<keyword evidence="5" id="KW-0548">Nucleotidyltransferase</keyword>
<dbReference type="InterPro" id="IPR029044">
    <property type="entry name" value="Nucleotide-diphossugar_trans"/>
</dbReference>
<evidence type="ECO:0000313" key="11">
    <source>
        <dbReference type="EMBL" id="CAB4642137.1"/>
    </source>
</evidence>
<dbReference type="GO" id="GO:0046872">
    <property type="term" value="F:metal ion binding"/>
    <property type="evidence" value="ECO:0007669"/>
    <property type="project" value="UniProtKB-KW"/>
</dbReference>
<dbReference type="SUPFAM" id="SSF53448">
    <property type="entry name" value="Nucleotide-diphospho-sugar transferases"/>
    <property type="match status" value="1"/>
</dbReference>
<evidence type="ECO:0000259" key="9">
    <source>
        <dbReference type="Pfam" id="PF00483"/>
    </source>
</evidence>
<dbReference type="EMBL" id="CAEZWE010000003">
    <property type="protein sequence ID" value="CAB4642137.1"/>
    <property type="molecule type" value="Genomic_DNA"/>
</dbReference>
<dbReference type="InterPro" id="IPR005907">
    <property type="entry name" value="G1P_thy_trans_s"/>
</dbReference>
<dbReference type="PANTHER" id="PTHR43532">
    <property type="entry name" value="GLUCOSE-1-PHOSPHATE THYMIDYLYLTRANSFERASE"/>
    <property type="match status" value="1"/>
</dbReference>
<dbReference type="CDD" id="cd02538">
    <property type="entry name" value="G1P_TT_short"/>
    <property type="match status" value="1"/>
</dbReference>
<evidence type="ECO:0000256" key="7">
    <source>
        <dbReference type="ARBA" id="ARBA00022842"/>
    </source>
</evidence>
<keyword evidence="6" id="KW-0479">Metal-binding</keyword>
<dbReference type="AlphaFoldDB" id="A0A6J6JXM6"/>
<evidence type="ECO:0000256" key="4">
    <source>
        <dbReference type="ARBA" id="ARBA00022679"/>
    </source>
</evidence>
<evidence type="ECO:0000313" key="10">
    <source>
        <dbReference type="EMBL" id="CAB4551982.1"/>
    </source>
</evidence>
<evidence type="ECO:0000256" key="8">
    <source>
        <dbReference type="ARBA" id="ARBA00049336"/>
    </source>
</evidence>
<dbReference type="GO" id="GO:0008879">
    <property type="term" value="F:glucose-1-phosphate thymidylyltransferase activity"/>
    <property type="evidence" value="ECO:0007669"/>
    <property type="project" value="UniProtKB-EC"/>
</dbReference>
<comment type="cofactor">
    <cofactor evidence="1">
        <name>Mg(2+)</name>
        <dbReference type="ChEBI" id="CHEBI:18420"/>
    </cofactor>
</comment>
<dbReference type="Pfam" id="PF00483">
    <property type="entry name" value="NTP_transferase"/>
    <property type="match status" value="1"/>
</dbReference>
<dbReference type="InterPro" id="IPR005835">
    <property type="entry name" value="NTP_transferase_dom"/>
</dbReference>
<evidence type="ECO:0000256" key="3">
    <source>
        <dbReference type="ARBA" id="ARBA00012461"/>
    </source>
</evidence>
<dbReference type="PANTHER" id="PTHR43532:SF1">
    <property type="entry name" value="GLUCOSE-1-PHOSPHATE THYMIDYLYLTRANSFERASE 1"/>
    <property type="match status" value="1"/>
</dbReference>